<dbReference type="RefSeq" id="WP_092318626.1">
    <property type="nucleotide sequence ID" value="NZ_FNTJ01000002.1"/>
</dbReference>
<protein>
    <recommendedName>
        <fullName evidence="3">DUF3077 domain-containing protein</fullName>
    </recommendedName>
</protein>
<gene>
    <name evidence="1" type="ORF">SAMN05216178_5027</name>
</gene>
<proteinExistence type="predicted"/>
<dbReference type="AlphaFoldDB" id="A0A1H4VP16"/>
<name>A0A1H4VP16_9PSED</name>
<evidence type="ECO:0000313" key="2">
    <source>
        <dbReference type="Proteomes" id="UP000198982"/>
    </source>
</evidence>
<reference evidence="2" key="1">
    <citation type="submission" date="2016-10" db="EMBL/GenBank/DDBJ databases">
        <authorList>
            <person name="Varghese N."/>
            <person name="Submissions S."/>
        </authorList>
    </citation>
    <scope>NUCLEOTIDE SEQUENCE [LARGE SCALE GENOMIC DNA]</scope>
    <source>
        <strain evidence="2">DSM 9751</strain>
    </source>
</reference>
<evidence type="ECO:0000313" key="1">
    <source>
        <dbReference type="EMBL" id="SEC82796.1"/>
    </source>
</evidence>
<evidence type="ECO:0008006" key="3">
    <source>
        <dbReference type="Google" id="ProtNLM"/>
    </source>
</evidence>
<sequence length="92" mass="10276">MNAMDLDRTRYQPLKSNFTSTAALVIDTQADALDLHSCARQRLRAASDLLETLTCLSFDQADSKDTTHVVNALYLLVQDGCDLLEHAHLRMP</sequence>
<dbReference type="Proteomes" id="UP000198982">
    <property type="component" value="Unassembled WGS sequence"/>
</dbReference>
<keyword evidence="2" id="KW-1185">Reference proteome</keyword>
<organism evidence="1 2">
    <name type="scientific">Pseudomonas saponiphila</name>
    <dbReference type="NCBI Taxonomy" id="556534"/>
    <lineage>
        <taxon>Bacteria</taxon>
        <taxon>Pseudomonadati</taxon>
        <taxon>Pseudomonadota</taxon>
        <taxon>Gammaproteobacteria</taxon>
        <taxon>Pseudomonadales</taxon>
        <taxon>Pseudomonadaceae</taxon>
        <taxon>Pseudomonas</taxon>
    </lineage>
</organism>
<accession>A0A1H4VP16</accession>
<dbReference type="EMBL" id="FNTJ01000002">
    <property type="protein sequence ID" value="SEC82796.1"/>
    <property type="molecule type" value="Genomic_DNA"/>
</dbReference>